<comment type="similarity">
    <text evidence="2">Belongs to the SLC29A/ENT transporter (TC 2.A.57) family.</text>
</comment>
<dbReference type="STRING" id="578462.A0A0L0TDB0"/>
<evidence type="ECO:0000256" key="7">
    <source>
        <dbReference type="SAM" id="MobiDB-lite"/>
    </source>
</evidence>
<keyword evidence="4 8" id="KW-0812">Transmembrane</keyword>
<evidence type="ECO:0000256" key="3">
    <source>
        <dbReference type="ARBA" id="ARBA00022448"/>
    </source>
</evidence>
<reference evidence="10" key="2">
    <citation type="submission" date="2009-11" db="EMBL/GenBank/DDBJ databases">
        <title>The Genome Sequence of Allomyces macrogynus strain ATCC 38327.</title>
        <authorList>
            <consortium name="The Broad Institute Genome Sequencing Platform"/>
            <person name="Russ C."/>
            <person name="Cuomo C."/>
            <person name="Shea T."/>
            <person name="Young S.K."/>
            <person name="Zeng Q."/>
            <person name="Koehrsen M."/>
            <person name="Haas B."/>
            <person name="Borodovsky M."/>
            <person name="Guigo R."/>
            <person name="Alvarado L."/>
            <person name="Berlin A."/>
            <person name="Borenstein D."/>
            <person name="Chen Z."/>
            <person name="Engels R."/>
            <person name="Freedman E."/>
            <person name="Gellesch M."/>
            <person name="Goldberg J."/>
            <person name="Griggs A."/>
            <person name="Gujja S."/>
            <person name="Heiman D."/>
            <person name="Hepburn T."/>
            <person name="Howarth C."/>
            <person name="Jen D."/>
            <person name="Larson L."/>
            <person name="Lewis B."/>
            <person name="Mehta T."/>
            <person name="Park D."/>
            <person name="Pearson M."/>
            <person name="Roberts A."/>
            <person name="Saif S."/>
            <person name="Shenoy N."/>
            <person name="Sisk P."/>
            <person name="Stolte C."/>
            <person name="Sykes S."/>
            <person name="Walk T."/>
            <person name="White J."/>
            <person name="Yandava C."/>
            <person name="Burger G."/>
            <person name="Gray M.W."/>
            <person name="Holland P.W.H."/>
            <person name="King N."/>
            <person name="Lang F.B.F."/>
            <person name="Roger A.J."/>
            <person name="Ruiz-Trillo I."/>
            <person name="Lander E."/>
            <person name="Nusbaum C."/>
        </authorList>
    </citation>
    <scope>NUCLEOTIDE SEQUENCE [LARGE SCALE GENOMIC DNA]</scope>
    <source>
        <strain evidence="10">ATCC 38327</strain>
    </source>
</reference>
<proteinExistence type="inferred from homology"/>
<keyword evidence="6 8" id="KW-0472">Membrane</keyword>
<evidence type="ECO:0000256" key="5">
    <source>
        <dbReference type="ARBA" id="ARBA00022989"/>
    </source>
</evidence>
<evidence type="ECO:0000256" key="1">
    <source>
        <dbReference type="ARBA" id="ARBA00004141"/>
    </source>
</evidence>
<evidence type="ECO:0000256" key="8">
    <source>
        <dbReference type="SAM" id="Phobius"/>
    </source>
</evidence>
<keyword evidence="5 8" id="KW-1133">Transmembrane helix</keyword>
<feature type="transmembrane region" description="Helical" evidence="8">
    <location>
        <begin position="251"/>
        <end position="270"/>
    </location>
</feature>
<gene>
    <name evidence="9" type="ORF">AMAG_16426</name>
</gene>
<feature type="region of interest" description="Disordered" evidence="7">
    <location>
        <begin position="176"/>
        <end position="195"/>
    </location>
</feature>
<dbReference type="PANTHER" id="PTHR10332">
    <property type="entry name" value="EQUILIBRATIVE NUCLEOSIDE TRANSPORTER"/>
    <property type="match status" value="1"/>
</dbReference>
<dbReference type="AlphaFoldDB" id="A0A0L0TDB0"/>
<reference evidence="9 10" key="1">
    <citation type="submission" date="2009-11" db="EMBL/GenBank/DDBJ databases">
        <title>Annotation of Allomyces macrogynus ATCC 38327.</title>
        <authorList>
            <consortium name="The Broad Institute Genome Sequencing Platform"/>
            <person name="Russ C."/>
            <person name="Cuomo C."/>
            <person name="Burger G."/>
            <person name="Gray M.W."/>
            <person name="Holland P.W.H."/>
            <person name="King N."/>
            <person name="Lang F.B.F."/>
            <person name="Roger A.J."/>
            <person name="Ruiz-Trillo I."/>
            <person name="Young S.K."/>
            <person name="Zeng Q."/>
            <person name="Gargeya S."/>
            <person name="Fitzgerald M."/>
            <person name="Haas B."/>
            <person name="Abouelleil A."/>
            <person name="Alvarado L."/>
            <person name="Arachchi H.M."/>
            <person name="Berlin A."/>
            <person name="Chapman S.B."/>
            <person name="Gearin G."/>
            <person name="Goldberg J."/>
            <person name="Griggs A."/>
            <person name="Gujja S."/>
            <person name="Hansen M."/>
            <person name="Heiman D."/>
            <person name="Howarth C."/>
            <person name="Larimer J."/>
            <person name="Lui A."/>
            <person name="MacDonald P.J.P."/>
            <person name="McCowen C."/>
            <person name="Montmayeur A."/>
            <person name="Murphy C."/>
            <person name="Neiman D."/>
            <person name="Pearson M."/>
            <person name="Priest M."/>
            <person name="Roberts A."/>
            <person name="Saif S."/>
            <person name="Shea T."/>
            <person name="Sisk P."/>
            <person name="Stolte C."/>
            <person name="Sykes S."/>
            <person name="Wortman J."/>
            <person name="Nusbaum C."/>
            <person name="Birren B."/>
        </authorList>
    </citation>
    <scope>NUCLEOTIDE SEQUENCE [LARGE SCALE GENOMIC DNA]</scope>
    <source>
        <strain evidence="9 10">ATCC 38327</strain>
    </source>
</reference>
<evidence type="ECO:0000256" key="2">
    <source>
        <dbReference type="ARBA" id="ARBA00007965"/>
    </source>
</evidence>
<evidence type="ECO:0000313" key="9">
    <source>
        <dbReference type="EMBL" id="KNE72666.1"/>
    </source>
</evidence>
<keyword evidence="10" id="KW-1185">Reference proteome</keyword>
<keyword evidence="3" id="KW-0813">Transport</keyword>
<organism evidence="9 10">
    <name type="scientific">Allomyces macrogynus (strain ATCC 38327)</name>
    <name type="common">Allomyces javanicus var. macrogynus</name>
    <dbReference type="NCBI Taxonomy" id="578462"/>
    <lineage>
        <taxon>Eukaryota</taxon>
        <taxon>Fungi</taxon>
        <taxon>Fungi incertae sedis</taxon>
        <taxon>Blastocladiomycota</taxon>
        <taxon>Blastocladiomycetes</taxon>
        <taxon>Blastocladiales</taxon>
        <taxon>Blastocladiaceae</taxon>
        <taxon>Allomyces</taxon>
    </lineage>
</organism>
<dbReference type="VEuPathDB" id="FungiDB:AMAG_16426"/>
<feature type="transmembrane region" description="Helical" evidence="8">
    <location>
        <begin position="23"/>
        <end position="45"/>
    </location>
</feature>
<dbReference type="Proteomes" id="UP000054350">
    <property type="component" value="Unassembled WGS sequence"/>
</dbReference>
<feature type="transmembrane region" description="Helical" evidence="8">
    <location>
        <begin position="333"/>
        <end position="351"/>
    </location>
</feature>
<comment type="subcellular location">
    <subcellularLocation>
        <location evidence="1">Membrane</location>
        <topology evidence="1">Multi-pass membrane protein</topology>
    </subcellularLocation>
</comment>
<name>A0A0L0TDB0_ALLM3</name>
<sequence length="425" mass="45525">MVADLLFTVFALVPMKKSTDRRLTITAFVVNALVFSAFLVLACMSPDGGPQDPRDTYVLFGSILVGVFLSGASTAIVQMHLFALSSRAHAQFTSAMLVGQALSGVLVSTLHYVLTPSPDQVLSHGFMSLQASTILYFGISLLVLAACLVLYLPLARAVRRHQTASSLSIWGAASTDSLTSSRSDDDETGAPDEDEATLLTPVSGTFAAPPPLLLTRWELTRAVWPYVAATVWTFTVTLSVFPGLIVQMAPTGSIAPGTVVAWGLIMFNVFDTIGRTTPDIAAWLRRPRRKIEPEDDLLVDNDDNDVVLLPSDDAPRNMLHASKQHARNTLAQSLLRTILISAFIVLVPLRLPRHPMLPPAPEWGATPAAALTLVAILAGSSGYLATRALTAAPAIVVEVETVGSFGSARVERGLVDAERGWWEGS</sequence>
<dbReference type="EMBL" id="GG745382">
    <property type="protein sequence ID" value="KNE72666.1"/>
    <property type="molecule type" value="Genomic_DNA"/>
</dbReference>
<dbReference type="PANTHER" id="PTHR10332:SF10">
    <property type="entry name" value="EQUILIBRATIVE NUCLEOSIDE TRANSPORTER 4"/>
    <property type="match status" value="1"/>
</dbReference>
<feature type="transmembrane region" description="Helical" evidence="8">
    <location>
        <begin position="363"/>
        <end position="385"/>
    </location>
</feature>
<feature type="compositionally biased region" description="Acidic residues" evidence="7">
    <location>
        <begin position="184"/>
        <end position="195"/>
    </location>
</feature>
<dbReference type="GO" id="GO:0005337">
    <property type="term" value="F:nucleoside transmembrane transporter activity"/>
    <property type="evidence" value="ECO:0007669"/>
    <property type="project" value="InterPro"/>
</dbReference>
<feature type="transmembrane region" description="Helical" evidence="8">
    <location>
        <begin position="95"/>
        <end position="114"/>
    </location>
</feature>
<feature type="transmembrane region" description="Helical" evidence="8">
    <location>
        <begin position="223"/>
        <end position="245"/>
    </location>
</feature>
<protein>
    <submittedName>
        <fullName evidence="9">Uncharacterized protein</fullName>
    </submittedName>
</protein>
<dbReference type="OrthoDB" id="46396at2759"/>
<evidence type="ECO:0000256" key="4">
    <source>
        <dbReference type="ARBA" id="ARBA00022692"/>
    </source>
</evidence>
<evidence type="ECO:0000256" key="6">
    <source>
        <dbReference type="ARBA" id="ARBA00023136"/>
    </source>
</evidence>
<dbReference type="Pfam" id="PF01733">
    <property type="entry name" value="Nucleoside_tran"/>
    <property type="match status" value="1"/>
</dbReference>
<accession>A0A0L0TDB0</accession>
<feature type="transmembrane region" description="Helical" evidence="8">
    <location>
        <begin position="57"/>
        <end position="83"/>
    </location>
</feature>
<evidence type="ECO:0000313" key="10">
    <source>
        <dbReference type="Proteomes" id="UP000054350"/>
    </source>
</evidence>
<dbReference type="InterPro" id="IPR002259">
    <property type="entry name" value="Eqnu_transpt"/>
</dbReference>
<feature type="transmembrane region" description="Helical" evidence="8">
    <location>
        <begin position="134"/>
        <end position="154"/>
    </location>
</feature>
<dbReference type="GO" id="GO:0005886">
    <property type="term" value="C:plasma membrane"/>
    <property type="evidence" value="ECO:0007669"/>
    <property type="project" value="TreeGrafter"/>
</dbReference>